<comment type="caution">
    <text evidence="2">The sequence shown here is derived from an EMBL/GenBank/DDBJ whole genome shotgun (WGS) entry which is preliminary data.</text>
</comment>
<evidence type="ECO:0000256" key="1">
    <source>
        <dbReference type="SAM" id="Phobius"/>
    </source>
</evidence>
<sequence>MDNNLITETENTSEQIACIKCGSPQILAGYPNKLCADCRQQLIKFPIPLWVKLFGAGIALVMIISFIWLPGNLSAAIALSRAEKAEKSHDYITAQNELKKAQNNAPHAIEILSHLTIAAFHNGDFKTVLEASDKLQGKEIEDTALYNELNNVITQTNEYFPSDTFKTSFKKYKNLVIPDSAYRTYIKKNPMDIYTIVALASSYSDNNDKYQNADTLLSKAIAIDRSYIPALYLKTMIKRELNQPDSSIYYCDQVLLINHQSTYALSSKARTFLKVGKNKEGLLLAKQCYQLDADMPYNLATLALAYHFNKDFKQRDAILDSVKKDSTNAPYITYVKDIISNKIKFQN</sequence>
<evidence type="ECO:0000313" key="3">
    <source>
        <dbReference type="Proteomes" id="UP000317010"/>
    </source>
</evidence>
<evidence type="ECO:0008006" key="4">
    <source>
        <dbReference type="Google" id="ProtNLM"/>
    </source>
</evidence>
<dbReference type="EMBL" id="VLLI01000003">
    <property type="protein sequence ID" value="TWJ02328.1"/>
    <property type="molecule type" value="Genomic_DNA"/>
</dbReference>
<feature type="transmembrane region" description="Helical" evidence="1">
    <location>
        <begin position="49"/>
        <end position="69"/>
    </location>
</feature>
<keyword evidence="1" id="KW-0812">Transmembrane</keyword>
<keyword evidence="1" id="KW-0472">Membrane</keyword>
<dbReference type="OrthoDB" id="671970at2"/>
<dbReference type="Proteomes" id="UP000317010">
    <property type="component" value="Unassembled WGS sequence"/>
</dbReference>
<keyword evidence="1" id="KW-1133">Transmembrane helix</keyword>
<dbReference type="Gene3D" id="1.25.40.10">
    <property type="entry name" value="Tetratricopeptide repeat domain"/>
    <property type="match status" value="1"/>
</dbReference>
<proteinExistence type="predicted"/>
<evidence type="ECO:0000313" key="2">
    <source>
        <dbReference type="EMBL" id="TWJ02328.1"/>
    </source>
</evidence>
<accession>A0A562U992</accession>
<dbReference type="InterPro" id="IPR011990">
    <property type="entry name" value="TPR-like_helical_dom_sf"/>
</dbReference>
<dbReference type="SUPFAM" id="SSF48452">
    <property type="entry name" value="TPR-like"/>
    <property type="match status" value="1"/>
</dbReference>
<keyword evidence="3" id="KW-1185">Reference proteome</keyword>
<name>A0A562U992_9SPHI</name>
<organism evidence="2 3">
    <name type="scientific">Mucilaginibacter frigoritolerans</name>
    <dbReference type="NCBI Taxonomy" id="652788"/>
    <lineage>
        <taxon>Bacteria</taxon>
        <taxon>Pseudomonadati</taxon>
        <taxon>Bacteroidota</taxon>
        <taxon>Sphingobacteriia</taxon>
        <taxon>Sphingobacteriales</taxon>
        <taxon>Sphingobacteriaceae</taxon>
        <taxon>Mucilaginibacter</taxon>
    </lineage>
</organism>
<dbReference type="RefSeq" id="WP_144910843.1">
    <property type="nucleotide sequence ID" value="NZ_VLLI01000003.1"/>
</dbReference>
<protein>
    <recommendedName>
        <fullName evidence="4">Tetratricopeptide repeat protein</fullName>
    </recommendedName>
</protein>
<reference evidence="2 3" key="1">
    <citation type="submission" date="2019-07" db="EMBL/GenBank/DDBJ databases">
        <title>Genomic Encyclopedia of Archaeal and Bacterial Type Strains, Phase II (KMG-II): from individual species to whole genera.</title>
        <authorList>
            <person name="Goeker M."/>
        </authorList>
    </citation>
    <scope>NUCLEOTIDE SEQUENCE [LARGE SCALE GENOMIC DNA]</scope>
    <source>
        <strain evidence="2 3">ATCC BAA-1854</strain>
    </source>
</reference>
<dbReference type="AlphaFoldDB" id="A0A562U992"/>
<gene>
    <name evidence="2" type="ORF">JN11_01300</name>
</gene>